<dbReference type="EMBL" id="JACHHG010000001">
    <property type="protein sequence ID" value="MBB6096766.1"/>
    <property type="molecule type" value="Genomic_DNA"/>
</dbReference>
<protein>
    <recommendedName>
        <fullName evidence="3">DUF1684 domain-containing protein</fullName>
    </recommendedName>
</protein>
<reference evidence="1 2" key="1">
    <citation type="submission" date="2020-08" db="EMBL/GenBank/DDBJ databases">
        <title>Genomic Encyclopedia of Type Strains, Phase IV (KMG-IV): sequencing the most valuable type-strain genomes for metagenomic binning, comparative biology and taxonomic classification.</title>
        <authorList>
            <person name="Goeker M."/>
        </authorList>
    </citation>
    <scope>NUCLEOTIDE SEQUENCE [LARGE SCALE GENOMIC DNA]</scope>
    <source>
        <strain evidence="1 2">DSM 21458</strain>
    </source>
</reference>
<evidence type="ECO:0000313" key="1">
    <source>
        <dbReference type="EMBL" id="MBB6096766.1"/>
    </source>
</evidence>
<evidence type="ECO:0000313" key="2">
    <source>
        <dbReference type="Proteomes" id="UP000569951"/>
    </source>
</evidence>
<dbReference type="Pfam" id="PF07920">
    <property type="entry name" value="DUF1684"/>
    <property type="match status" value="1"/>
</dbReference>
<dbReference type="RefSeq" id="WP_183983551.1">
    <property type="nucleotide sequence ID" value="NZ_JACHHG010000001.1"/>
</dbReference>
<gene>
    <name evidence="1" type="ORF">HNR42_000178</name>
</gene>
<dbReference type="InterPro" id="IPR012467">
    <property type="entry name" value="DUF1684"/>
</dbReference>
<evidence type="ECO:0008006" key="3">
    <source>
        <dbReference type="Google" id="ProtNLM"/>
    </source>
</evidence>
<organism evidence="1 2">
    <name type="scientific">Deinobacterium chartae</name>
    <dbReference type="NCBI Taxonomy" id="521158"/>
    <lineage>
        <taxon>Bacteria</taxon>
        <taxon>Thermotogati</taxon>
        <taxon>Deinococcota</taxon>
        <taxon>Deinococci</taxon>
        <taxon>Deinococcales</taxon>
        <taxon>Deinococcaceae</taxon>
        <taxon>Deinobacterium</taxon>
    </lineage>
</organism>
<proteinExistence type="predicted"/>
<dbReference type="PANTHER" id="PTHR41913:SF1">
    <property type="entry name" value="DUF1684 DOMAIN-CONTAINING PROTEIN"/>
    <property type="match status" value="1"/>
</dbReference>
<keyword evidence="2" id="KW-1185">Reference proteome</keyword>
<comment type="caution">
    <text evidence="1">The sequence shown here is derived from an EMBL/GenBank/DDBJ whole genome shotgun (WGS) entry which is preliminary data.</text>
</comment>
<name>A0A841HV19_9DEIO</name>
<dbReference type="AlphaFoldDB" id="A0A841HV19"/>
<dbReference type="Proteomes" id="UP000569951">
    <property type="component" value="Unassembled WGS sequence"/>
</dbReference>
<sequence>MSYAEELLDFRRRKDAHFASAQGPLEAAQRSAFSGLRYFAPDEAYRVRAAVVPAGSVEEIELATTSGEARLFVRLGYAEFELPTGRAQLDLFAPAGDPEPQRAFVPFRDATSGRETYGTGRYLDAPLEGGEVLLDFNLAYNPYCAYQEGWSCPLPPRQNWLSLEVRAGELDFVG</sequence>
<accession>A0A841HV19</accession>
<dbReference type="PANTHER" id="PTHR41913">
    <property type="entry name" value="DUF1684 DOMAIN-CONTAINING PROTEIN"/>
    <property type="match status" value="1"/>
</dbReference>